<dbReference type="Pfam" id="PF00612">
    <property type="entry name" value="IQ"/>
    <property type="match status" value="2"/>
</dbReference>
<dbReference type="InterPro" id="IPR001715">
    <property type="entry name" value="CH_dom"/>
</dbReference>
<dbReference type="SUPFAM" id="SSF47576">
    <property type="entry name" value="Calponin-homology domain, CH-domain"/>
    <property type="match status" value="1"/>
</dbReference>
<dbReference type="Pfam" id="PF00307">
    <property type="entry name" value="CH"/>
    <property type="match status" value="1"/>
</dbReference>
<dbReference type="EMBL" id="JABBWD010000120">
    <property type="protein sequence ID" value="KAG1764694.1"/>
    <property type="molecule type" value="Genomic_DNA"/>
</dbReference>
<dbReference type="InterPro" id="IPR000048">
    <property type="entry name" value="IQ_motif_EF-hand-BS"/>
</dbReference>
<dbReference type="Gene3D" id="1.10.418.10">
    <property type="entry name" value="Calponin-like domain"/>
    <property type="match status" value="1"/>
</dbReference>
<organism evidence="3 4">
    <name type="scientific">Suillus placidus</name>
    <dbReference type="NCBI Taxonomy" id="48579"/>
    <lineage>
        <taxon>Eukaryota</taxon>
        <taxon>Fungi</taxon>
        <taxon>Dikarya</taxon>
        <taxon>Basidiomycota</taxon>
        <taxon>Agaricomycotina</taxon>
        <taxon>Agaricomycetes</taxon>
        <taxon>Agaricomycetidae</taxon>
        <taxon>Boletales</taxon>
        <taxon>Suillineae</taxon>
        <taxon>Suillaceae</taxon>
        <taxon>Suillus</taxon>
    </lineage>
</organism>
<dbReference type="PROSITE" id="PS50021">
    <property type="entry name" value="CH"/>
    <property type="match status" value="1"/>
</dbReference>
<keyword evidence="4" id="KW-1185">Reference proteome</keyword>
<dbReference type="OrthoDB" id="775356at2759"/>
<dbReference type="InterPro" id="IPR036872">
    <property type="entry name" value="CH_dom_sf"/>
</dbReference>
<dbReference type="Proteomes" id="UP000714275">
    <property type="component" value="Unassembled WGS sequence"/>
</dbReference>
<feature type="domain" description="Calponin-homology (CH)" evidence="2">
    <location>
        <begin position="15"/>
        <end position="123"/>
    </location>
</feature>
<dbReference type="AlphaFoldDB" id="A0A9P6ZH72"/>
<dbReference type="GO" id="GO:0005938">
    <property type="term" value="C:cell cortex"/>
    <property type="evidence" value="ECO:0007669"/>
    <property type="project" value="TreeGrafter"/>
</dbReference>
<feature type="compositionally biased region" description="Acidic residues" evidence="1">
    <location>
        <begin position="175"/>
        <end position="188"/>
    </location>
</feature>
<evidence type="ECO:0000313" key="3">
    <source>
        <dbReference type="EMBL" id="KAG1764694.1"/>
    </source>
</evidence>
<dbReference type="SMART" id="SM00033">
    <property type="entry name" value="CH"/>
    <property type="match status" value="1"/>
</dbReference>
<dbReference type="SMART" id="SM00015">
    <property type="entry name" value="IQ"/>
    <property type="match status" value="5"/>
</dbReference>
<accession>A0A9P6ZH72</accession>
<dbReference type="CDD" id="cd21206">
    <property type="entry name" value="CH_IQGAP"/>
    <property type="match status" value="1"/>
</dbReference>
<dbReference type="PROSITE" id="PS50096">
    <property type="entry name" value="IQ"/>
    <property type="match status" value="3"/>
</dbReference>
<comment type="caution">
    <text evidence="3">The sequence shown here is derived from an EMBL/GenBank/DDBJ whole genome shotgun (WGS) entry which is preliminary data.</text>
</comment>
<gene>
    <name evidence="3" type="ORF">EV702DRAFT_1215291</name>
</gene>
<proteinExistence type="predicted"/>
<dbReference type="PANTHER" id="PTHR14149">
    <property type="entry name" value="RAS GTPASE-ACTIVATING PROTEIN WITH IQ MOTIF"/>
    <property type="match status" value="1"/>
</dbReference>
<evidence type="ECO:0000256" key="1">
    <source>
        <dbReference type="SAM" id="MobiDB-lite"/>
    </source>
</evidence>
<dbReference type="GO" id="GO:0051015">
    <property type="term" value="F:actin filament binding"/>
    <property type="evidence" value="ECO:0007669"/>
    <property type="project" value="TreeGrafter"/>
</dbReference>
<reference evidence="3" key="1">
    <citation type="journal article" date="2020" name="New Phytol.">
        <title>Comparative genomics reveals dynamic genome evolution in host specialist ectomycorrhizal fungi.</title>
        <authorList>
            <person name="Lofgren L.A."/>
            <person name="Nguyen N.H."/>
            <person name="Vilgalys R."/>
            <person name="Ruytinx J."/>
            <person name="Liao H.L."/>
            <person name="Branco S."/>
            <person name="Kuo A."/>
            <person name="LaButti K."/>
            <person name="Lipzen A."/>
            <person name="Andreopoulos W."/>
            <person name="Pangilinan J."/>
            <person name="Riley R."/>
            <person name="Hundley H."/>
            <person name="Na H."/>
            <person name="Barry K."/>
            <person name="Grigoriev I.V."/>
            <person name="Stajich J.E."/>
            <person name="Kennedy P.G."/>
        </authorList>
    </citation>
    <scope>NUCLEOTIDE SEQUENCE</scope>
    <source>
        <strain evidence="3">DOB743</strain>
    </source>
</reference>
<feature type="region of interest" description="Disordered" evidence="1">
    <location>
        <begin position="172"/>
        <end position="192"/>
    </location>
</feature>
<sequence>WADVRRNLLQAYEYLCHVGEAQRWIEGCIGEELGFGVVEMEEGIRNGVVLARLVNVFKGEGGFRTYEARKLNFRHSNNINHFFIFVREVGLLEGFIFELTDLYEKKNFPKVTHCIRALRHLLARRGLAECIGDLLGQLQFSDDQLHKTQKGLTYAGIPMPNFGNVGRELAKEINEEPEPPPPEPEESEEERRDRLLLENEDSIRLIQCLARGFLVREAQATQHVRLRLTERYVPRLQAHLRGALARRTAAVRGLLVHWRWRAYVARTKAVCQCVVKTQAQIRGVLVRQRFEKLKAALRSARAIVVKMQSTARAKNVKRNHSEVARAEVALSVVNVQAAACSFLIRQALASKLRTLDAQEETIMDLQAQCRGVFVRRGIRIQLAKLDDVSATVVRIQAAVRTYLARKRLLQLIRGLRRATPMLIGLQARARPNLARQQRRNVAKALCEVKVVARVGGKN</sequence>
<dbReference type="GO" id="GO:0005516">
    <property type="term" value="F:calmodulin binding"/>
    <property type="evidence" value="ECO:0007669"/>
    <property type="project" value="TreeGrafter"/>
</dbReference>
<protein>
    <submittedName>
        <fullName evidence="3">Calponin homology domain-containing protein</fullName>
    </submittedName>
</protein>
<evidence type="ECO:0000259" key="2">
    <source>
        <dbReference type="PROSITE" id="PS50021"/>
    </source>
</evidence>
<dbReference type="GO" id="GO:0005096">
    <property type="term" value="F:GTPase activator activity"/>
    <property type="evidence" value="ECO:0007669"/>
    <property type="project" value="TreeGrafter"/>
</dbReference>
<dbReference type="GO" id="GO:1903479">
    <property type="term" value="P:mitotic actomyosin contractile ring assembly actin filament organization"/>
    <property type="evidence" value="ECO:0007669"/>
    <property type="project" value="TreeGrafter"/>
</dbReference>
<evidence type="ECO:0000313" key="4">
    <source>
        <dbReference type="Proteomes" id="UP000714275"/>
    </source>
</evidence>
<dbReference type="PANTHER" id="PTHR14149:SF14">
    <property type="entry name" value="CALPONIN-HOMOLOGY (CH) DOMAIN-CONTAINING PROTEIN"/>
    <property type="match status" value="1"/>
</dbReference>
<name>A0A9P6ZH72_9AGAM</name>
<feature type="non-terminal residue" evidence="3">
    <location>
        <position position="1"/>
    </location>
</feature>